<reference evidence="1 2" key="1">
    <citation type="journal article" date="2016" name="C (Basel)">
        <title>Selective Growth of and Electricity Production by Marine Exoelectrogenic Bacteria in Self-Aggregated Hydrogel of Microbially Reduced Graphene Oxide.</title>
        <authorList>
            <person name="Yoshida N."/>
            <person name="Goto Y."/>
            <person name="Miyata Y."/>
        </authorList>
    </citation>
    <scope>NUCLEOTIDE SEQUENCE [LARGE SCALE GENOMIC DNA]</scope>
    <source>
        <strain evidence="1 2">NIT-T3</strain>
    </source>
</reference>
<proteinExistence type="predicted"/>
<accession>A0ABN6DZ34</accession>
<evidence type="ECO:0008006" key="3">
    <source>
        <dbReference type="Google" id="ProtNLM"/>
    </source>
</evidence>
<dbReference type="RefSeq" id="WP_221248827.1">
    <property type="nucleotide sequence ID" value="NZ_AP024355.1"/>
</dbReference>
<gene>
    <name evidence="1" type="ORF">DESUT3_24700</name>
</gene>
<evidence type="ECO:0000313" key="2">
    <source>
        <dbReference type="Proteomes" id="UP001319827"/>
    </source>
</evidence>
<protein>
    <recommendedName>
        <fullName evidence="3">DUF3570 domain-containing protein</fullName>
    </recommendedName>
</protein>
<keyword evidence="2" id="KW-1185">Reference proteome</keyword>
<name>A0ABN6DZ34_9BACT</name>
<evidence type="ECO:0000313" key="1">
    <source>
        <dbReference type="EMBL" id="BCR05401.1"/>
    </source>
</evidence>
<dbReference type="EMBL" id="AP024355">
    <property type="protein sequence ID" value="BCR05401.1"/>
    <property type="molecule type" value="Genomic_DNA"/>
</dbReference>
<organism evidence="1 2">
    <name type="scientific">Desulfuromonas versatilis</name>
    <dbReference type="NCBI Taxonomy" id="2802975"/>
    <lineage>
        <taxon>Bacteria</taxon>
        <taxon>Pseudomonadati</taxon>
        <taxon>Thermodesulfobacteriota</taxon>
        <taxon>Desulfuromonadia</taxon>
        <taxon>Desulfuromonadales</taxon>
        <taxon>Desulfuromonadaceae</taxon>
        <taxon>Desulfuromonas</taxon>
    </lineage>
</organism>
<dbReference type="Proteomes" id="UP001319827">
    <property type="component" value="Chromosome"/>
</dbReference>
<reference evidence="1 2" key="2">
    <citation type="journal article" date="2021" name="Int. J. Syst. Evol. Microbiol.">
        <title>Isolation and Polyphasic Characterization of Desulfuromonas versatilis sp. Nov., an Electrogenic Bacteria Capable of Versatile Metabolism Isolated from a Graphene Oxide-Reducing Enrichment Culture.</title>
        <authorList>
            <person name="Xie L."/>
            <person name="Yoshida N."/>
            <person name="Ishii S."/>
            <person name="Meng L."/>
        </authorList>
    </citation>
    <scope>NUCLEOTIDE SEQUENCE [LARGE SCALE GENOMIC DNA]</scope>
    <source>
        <strain evidence="1 2">NIT-T3</strain>
    </source>
</reference>
<sequence>MKGRVGLAVVAFLVGLAAAVPARANEAWLLRDYPGSFFLGRGGLEISADYLLMNGTLDVFNFRGSAVSTLDPEVRSPSLGDLYGGRLLVNYGLFPETNLHFEYSYRDLELGVVDVQFHTAEASVRQGLLGNGPGKEPLLVLDAGVRINKSNDESFTNISHINAWVKQVDPDFSVRETDSEYQFSDGSTVLSVPKAGNPRLEVALRDMQDVTAFLRLTLGSRLGNFWPNLYVEYGATSVRTELDSNLPELLPEEIRPLAEVFPVDEDRDEHYWKGGFDMQAALPLGLLGNLDYSYIRLSRSDDLSDFDDNHILSAELSYFLTDTLALHLGGTYYRRQFNGVIPFTYNRQSQSSFDNDYGVARLGLSGTWDIN</sequence>